<evidence type="ECO:0000259" key="4">
    <source>
        <dbReference type="Pfam" id="PF02770"/>
    </source>
</evidence>
<keyword evidence="3" id="KW-0274">FAD</keyword>
<gene>
    <name evidence="5" type="ORF">TCEB3V08_LOCUS4993</name>
</gene>
<comment type="cofactor">
    <cofactor evidence="1">
        <name>FAD</name>
        <dbReference type="ChEBI" id="CHEBI:57692"/>
    </cofactor>
</comment>
<name>A0A7R9GX12_TIMCR</name>
<protein>
    <recommendedName>
        <fullName evidence="4">Acyl-CoA oxidase/dehydrogenase middle domain-containing protein</fullName>
    </recommendedName>
</protein>
<dbReference type="Pfam" id="PF02770">
    <property type="entry name" value="Acyl-CoA_dh_M"/>
    <property type="match status" value="1"/>
</dbReference>
<dbReference type="GO" id="GO:0003995">
    <property type="term" value="F:acyl-CoA dehydrogenase activity"/>
    <property type="evidence" value="ECO:0007669"/>
    <property type="project" value="TreeGrafter"/>
</dbReference>
<evidence type="ECO:0000256" key="1">
    <source>
        <dbReference type="ARBA" id="ARBA00001974"/>
    </source>
</evidence>
<keyword evidence="2" id="KW-0285">Flavoprotein</keyword>
<proteinExistence type="predicted"/>
<organism evidence="5">
    <name type="scientific">Timema cristinae</name>
    <name type="common">Walking stick</name>
    <dbReference type="NCBI Taxonomy" id="61476"/>
    <lineage>
        <taxon>Eukaryota</taxon>
        <taxon>Metazoa</taxon>
        <taxon>Ecdysozoa</taxon>
        <taxon>Arthropoda</taxon>
        <taxon>Hexapoda</taxon>
        <taxon>Insecta</taxon>
        <taxon>Pterygota</taxon>
        <taxon>Neoptera</taxon>
        <taxon>Polyneoptera</taxon>
        <taxon>Phasmatodea</taxon>
        <taxon>Timematodea</taxon>
        <taxon>Timematoidea</taxon>
        <taxon>Timematidae</taxon>
        <taxon>Timema</taxon>
    </lineage>
</organism>
<dbReference type="AlphaFoldDB" id="A0A7R9GX12"/>
<evidence type="ECO:0000313" key="5">
    <source>
        <dbReference type="EMBL" id="CAD7399382.1"/>
    </source>
</evidence>
<dbReference type="EMBL" id="OC317853">
    <property type="protein sequence ID" value="CAD7399382.1"/>
    <property type="molecule type" value="Genomic_DNA"/>
</dbReference>
<dbReference type="SUPFAM" id="SSF56645">
    <property type="entry name" value="Acyl-CoA dehydrogenase NM domain-like"/>
    <property type="match status" value="1"/>
</dbReference>
<reference evidence="5" key="1">
    <citation type="submission" date="2020-11" db="EMBL/GenBank/DDBJ databases">
        <authorList>
            <person name="Tran Van P."/>
        </authorList>
    </citation>
    <scope>NUCLEOTIDE SEQUENCE</scope>
</reference>
<dbReference type="PANTHER" id="PTHR43884">
    <property type="entry name" value="ACYL-COA DEHYDROGENASE"/>
    <property type="match status" value="1"/>
</dbReference>
<dbReference type="GO" id="GO:0005739">
    <property type="term" value="C:mitochondrion"/>
    <property type="evidence" value="ECO:0007669"/>
    <property type="project" value="TreeGrafter"/>
</dbReference>
<dbReference type="InterPro" id="IPR006091">
    <property type="entry name" value="Acyl-CoA_Oxase/DH_mid-dom"/>
</dbReference>
<sequence>MDCGAVQTVEGEVARPVQIFLALFQQHLFPLTSAGSGSDAGAMLATATLDGDSWILNGTKAWVTSGHESSAGVIFASIDRSKKHKGITAFLVPIPTTGYAPQQGHNKEEKLSFFGTIDERFLTPEGDSVMMMGNLNGRVG</sequence>
<accession>A0A7R9GX12</accession>
<dbReference type="Gene3D" id="2.40.110.10">
    <property type="entry name" value="Butyryl-CoA Dehydrogenase, subunit A, domain 2"/>
    <property type="match status" value="1"/>
</dbReference>
<dbReference type="InterPro" id="IPR046373">
    <property type="entry name" value="Acyl-CoA_Oxase/DH_mid-dom_sf"/>
</dbReference>
<dbReference type="GO" id="GO:0046359">
    <property type="term" value="P:butyrate catabolic process"/>
    <property type="evidence" value="ECO:0007669"/>
    <property type="project" value="TreeGrafter"/>
</dbReference>
<evidence type="ECO:0000256" key="3">
    <source>
        <dbReference type="ARBA" id="ARBA00022827"/>
    </source>
</evidence>
<dbReference type="GO" id="GO:0033539">
    <property type="term" value="P:fatty acid beta-oxidation using acyl-CoA dehydrogenase"/>
    <property type="evidence" value="ECO:0007669"/>
    <property type="project" value="TreeGrafter"/>
</dbReference>
<dbReference type="PANTHER" id="PTHR43884:SF26">
    <property type="entry name" value="MEDIUM-CHAIN SPECIFIC ACYL-COA DEHYDROGENASE, MITOCHONDRIAL-LIKE PROTEIN-RELATED"/>
    <property type="match status" value="1"/>
</dbReference>
<dbReference type="InterPro" id="IPR009100">
    <property type="entry name" value="AcylCoA_DH/oxidase_NM_dom_sf"/>
</dbReference>
<feature type="domain" description="Acyl-CoA oxidase/dehydrogenase middle" evidence="4">
    <location>
        <begin position="31"/>
        <end position="101"/>
    </location>
</feature>
<evidence type="ECO:0000256" key="2">
    <source>
        <dbReference type="ARBA" id="ARBA00022630"/>
    </source>
</evidence>